<feature type="compositionally biased region" description="Pro residues" evidence="1">
    <location>
        <begin position="238"/>
        <end position="249"/>
    </location>
</feature>
<protein>
    <recommendedName>
        <fullName evidence="4">DUF1795 domain-containing protein</fullName>
    </recommendedName>
</protein>
<dbReference type="EMBL" id="JAZAQF010000049">
    <property type="protein sequence ID" value="MFG3817641.1"/>
    <property type="molecule type" value="Genomic_DNA"/>
</dbReference>
<dbReference type="Proteomes" id="UP001604335">
    <property type="component" value="Unassembled WGS sequence"/>
</dbReference>
<dbReference type="PROSITE" id="PS51257">
    <property type="entry name" value="PROKAR_LIPOPROTEIN"/>
    <property type="match status" value="1"/>
</dbReference>
<gene>
    <name evidence="2" type="ORF">VPK24_08325</name>
</gene>
<evidence type="ECO:0000313" key="2">
    <source>
        <dbReference type="EMBL" id="MFG3817641.1"/>
    </source>
</evidence>
<evidence type="ECO:0000256" key="1">
    <source>
        <dbReference type="SAM" id="MobiDB-lite"/>
    </source>
</evidence>
<comment type="caution">
    <text evidence="2">The sequence shown here is derived from an EMBL/GenBank/DDBJ whole genome shotgun (WGS) entry which is preliminary data.</text>
</comment>
<feature type="region of interest" description="Disordered" evidence="1">
    <location>
        <begin position="225"/>
        <end position="249"/>
    </location>
</feature>
<reference evidence="3" key="1">
    <citation type="journal article" date="2024" name="Algal Res.">
        <title>Biochemical, toxicological and genomic investigation of a high-biomass producing Limnothrix strain isolated from Italian shallow drinking water reservoir.</title>
        <authorList>
            <person name="Simonazzi M."/>
            <person name="Shishido T.K."/>
            <person name="Delbaje E."/>
            <person name="Wahlsten M."/>
            <person name="Fewer D.P."/>
            <person name="Sivonen K."/>
            <person name="Pezzolesi L."/>
            <person name="Pistocchi R."/>
        </authorList>
    </citation>
    <scope>NUCLEOTIDE SEQUENCE [LARGE SCALE GENOMIC DNA]</scope>
    <source>
        <strain evidence="3">LRLZ20PSL1</strain>
    </source>
</reference>
<organism evidence="2 3">
    <name type="scientific">Limnothrix redekei LRLZ20PSL1</name>
    <dbReference type="NCBI Taxonomy" id="3112953"/>
    <lineage>
        <taxon>Bacteria</taxon>
        <taxon>Bacillati</taxon>
        <taxon>Cyanobacteriota</taxon>
        <taxon>Cyanophyceae</taxon>
        <taxon>Pseudanabaenales</taxon>
        <taxon>Pseudanabaenaceae</taxon>
        <taxon>Limnothrix</taxon>
    </lineage>
</organism>
<evidence type="ECO:0008006" key="4">
    <source>
        <dbReference type="Google" id="ProtNLM"/>
    </source>
</evidence>
<evidence type="ECO:0000313" key="3">
    <source>
        <dbReference type="Proteomes" id="UP001604335"/>
    </source>
</evidence>
<accession>A0ABW7C9B9</accession>
<sequence>MLDRILPLSVQWFRPIGPILLSLGLGSLSIGCTNQVTTSQPAAQPGSITLPDMAPEALLPSPSATPNTIAGLLKTWPRYQSPQAGFSVAFPAKPQEETSRVPTEVGPAEVIMLRYQDRPAKRFYLFAHNRFPVPAGTGVDVAKALDASRDSIAKGISAKVVSEKPLQQSGFQGRDLELSRSGGFAARVRIFYANGIWYRAIVAAEDGKLKVPQVQAFFDSIQLMSPTEPRKPNAAPAPSNPSPTGTPRP</sequence>
<dbReference type="RefSeq" id="WP_393012094.1">
    <property type="nucleotide sequence ID" value="NZ_JAZAQF010000049.1"/>
</dbReference>
<name>A0ABW7C9B9_9CYAN</name>
<proteinExistence type="predicted"/>
<keyword evidence="3" id="KW-1185">Reference proteome</keyword>